<dbReference type="InterPro" id="IPR006913">
    <property type="entry name" value="CENP-V/GFA"/>
</dbReference>
<gene>
    <name evidence="6" type="ORF">K6K41_23225</name>
</gene>
<dbReference type="EMBL" id="CP081869">
    <property type="protein sequence ID" value="QZN99582.1"/>
    <property type="molecule type" value="Genomic_DNA"/>
</dbReference>
<evidence type="ECO:0000256" key="4">
    <source>
        <dbReference type="ARBA" id="ARBA00023239"/>
    </source>
</evidence>
<protein>
    <submittedName>
        <fullName evidence="6">GFA family protein</fullName>
    </submittedName>
</protein>
<dbReference type="InterPro" id="IPR011057">
    <property type="entry name" value="Mss4-like_sf"/>
</dbReference>
<comment type="similarity">
    <text evidence="1">Belongs to the Gfa family.</text>
</comment>
<evidence type="ECO:0000259" key="5">
    <source>
        <dbReference type="Pfam" id="PF04828"/>
    </source>
</evidence>
<keyword evidence="3" id="KW-0862">Zinc</keyword>
<evidence type="ECO:0000256" key="3">
    <source>
        <dbReference type="ARBA" id="ARBA00022833"/>
    </source>
</evidence>
<keyword evidence="4" id="KW-0456">Lyase</keyword>
<dbReference type="PANTHER" id="PTHR33337">
    <property type="entry name" value="GFA DOMAIN-CONTAINING PROTEIN"/>
    <property type="match status" value="1"/>
</dbReference>
<dbReference type="Proteomes" id="UP000825701">
    <property type="component" value="Chromosome"/>
</dbReference>
<keyword evidence="2" id="KW-0479">Metal-binding</keyword>
<dbReference type="RefSeq" id="WP_261402669.1">
    <property type="nucleotide sequence ID" value="NZ_CP081869.1"/>
</dbReference>
<evidence type="ECO:0000313" key="7">
    <source>
        <dbReference type="Proteomes" id="UP000825701"/>
    </source>
</evidence>
<feature type="domain" description="CENP-V/GFA" evidence="5">
    <location>
        <begin position="3"/>
        <end position="110"/>
    </location>
</feature>
<reference evidence="6" key="1">
    <citation type="submission" date="2021-08" db="EMBL/GenBank/DDBJ databases">
        <authorList>
            <person name="Zhang H."/>
            <person name="Xu M."/>
            <person name="Yu Z."/>
            <person name="Yang L."/>
            <person name="Cai Y."/>
        </authorList>
    </citation>
    <scope>NUCLEOTIDE SEQUENCE</scope>
    <source>
        <strain evidence="6">CHL1</strain>
    </source>
</reference>
<evidence type="ECO:0000256" key="1">
    <source>
        <dbReference type="ARBA" id="ARBA00005495"/>
    </source>
</evidence>
<evidence type="ECO:0000256" key="2">
    <source>
        <dbReference type="ARBA" id="ARBA00022723"/>
    </source>
</evidence>
<sequence length="128" mass="13955">MSREGGCLCGGVTYRISGDLKAPLACHCSQCARTSGNYAAMAACRTDELTIADDGTLSWFQSSPEVRRGFRARCGGNLFWRQDPGDETYVTVGTLTPPTGLRLAEHIFVASRSDFYDIADGLPQKPQW</sequence>
<dbReference type="KEGG" id="cmet:K6K41_23225"/>
<dbReference type="GO" id="GO:0016846">
    <property type="term" value="F:carbon-sulfur lyase activity"/>
    <property type="evidence" value="ECO:0007669"/>
    <property type="project" value="InterPro"/>
</dbReference>
<dbReference type="GO" id="GO:0046872">
    <property type="term" value="F:metal ion binding"/>
    <property type="evidence" value="ECO:0007669"/>
    <property type="project" value="UniProtKB-KW"/>
</dbReference>
<dbReference type="PANTHER" id="PTHR33337:SF40">
    <property type="entry name" value="CENP-V_GFA DOMAIN-CONTAINING PROTEIN-RELATED"/>
    <property type="match status" value="1"/>
</dbReference>
<organism evidence="6 7">
    <name type="scientific">Chenggangzhangella methanolivorans</name>
    <dbReference type="NCBI Taxonomy" id="1437009"/>
    <lineage>
        <taxon>Bacteria</taxon>
        <taxon>Pseudomonadati</taxon>
        <taxon>Pseudomonadota</taxon>
        <taxon>Alphaproteobacteria</taxon>
        <taxon>Hyphomicrobiales</taxon>
        <taxon>Methylopilaceae</taxon>
        <taxon>Chenggangzhangella</taxon>
    </lineage>
</organism>
<name>A0A9E6UHA4_9HYPH</name>
<dbReference type="SUPFAM" id="SSF51316">
    <property type="entry name" value="Mss4-like"/>
    <property type="match status" value="1"/>
</dbReference>
<keyword evidence="7" id="KW-1185">Reference proteome</keyword>
<dbReference type="Gene3D" id="3.90.1590.10">
    <property type="entry name" value="glutathione-dependent formaldehyde- activating enzyme (gfa)"/>
    <property type="match status" value="1"/>
</dbReference>
<accession>A0A9E6UHA4</accession>
<dbReference type="Pfam" id="PF04828">
    <property type="entry name" value="GFA"/>
    <property type="match status" value="1"/>
</dbReference>
<dbReference type="AlphaFoldDB" id="A0A9E6UHA4"/>
<evidence type="ECO:0000313" key="6">
    <source>
        <dbReference type="EMBL" id="QZN99582.1"/>
    </source>
</evidence>
<proteinExistence type="inferred from homology"/>